<protein>
    <submittedName>
        <fullName evidence="1">Helix-turn-helix transcriptional regulator</fullName>
    </submittedName>
</protein>
<sequence length="107" mass="10806">MLPMAAMAGPVAVLGEGAEGGLVGWMDRCVGARVGRAMKEAGVSDVDLGERVGMTEAALAGRVARAGSFRVDELILVAAALGHDVQDLLPANDCLPGDGCVVCRNGT</sequence>
<dbReference type="EMBL" id="CP074371">
    <property type="protein sequence ID" value="QVI22690.1"/>
    <property type="molecule type" value="Genomic_DNA"/>
</dbReference>
<evidence type="ECO:0000313" key="1">
    <source>
        <dbReference type="EMBL" id="QVI22690.1"/>
    </source>
</evidence>
<evidence type="ECO:0000313" key="2">
    <source>
        <dbReference type="Proteomes" id="UP000683310"/>
    </source>
</evidence>
<name>A0ABX8CWZ3_9NOCA</name>
<dbReference type="InterPro" id="IPR010982">
    <property type="entry name" value="Lambda_DNA-bd_dom_sf"/>
</dbReference>
<keyword evidence="2" id="KW-1185">Reference proteome</keyword>
<gene>
    <name evidence="1" type="ORF">KHQ06_06640</name>
</gene>
<dbReference type="Gene3D" id="1.10.260.40">
    <property type="entry name" value="lambda repressor-like DNA-binding domains"/>
    <property type="match status" value="1"/>
</dbReference>
<dbReference type="SUPFAM" id="SSF47413">
    <property type="entry name" value="lambda repressor-like DNA-binding domains"/>
    <property type="match status" value="1"/>
</dbReference>
<accession>A0ABX8CWZ3</accession>
<proteinExistence type="predicted"/>
<dbReference type="Proteomes" id="UP000683310">
    <property type="component" value="Chromosome"/>
</dbReference>
<organism evidence="1 2">
    <name type="scientific">Nocardia tengchongensis</name>
    <dbReference type="NCBI Taxonomy" id="2055889"/>
    <lineage>
        <taxon>Bacteria</taxon>
        <taxon>Bacillati</taxon>
        <taxon>Actinomycetota</taxon>
        <taxon>Actinomycetes</taxon>
        <taxon>Mycobacteriales</taxon>
        <taxon>Nocardiaceae</taxon>
        <taxon>Nocardia</taxon>
    </lineage>
</organism>
<reference evidence="1 2" key="1">
    <citation type="submission" date="2021-04" db="EMBL/GenBank/DDBJ databases">
        <title>Nocardia tengchongensis.</title>
        <authorList>
            <person name="Zhuang k."/>
            <person name="Ran Y."/>
            <person name="Li W."/>
        </authorList>
    </citation>
    <scope>NUCLEOTIDE SEQUENCE [LARGE SCALE GENOMIC DNA]</scope>
    <source>
        <strain evidence="1 2">CFH S0057</strain>
    </source>
</reference>